<dbReference type="InterPro" id="IPR006280">
    <property type="entry name" value="SoxG_het"/>
</dbReference>
<sequence>MADTALRRLGAFDPLAAAAKAAPVAEMTPLPPTAAFILRAKASAIEAAGAAFGAALPTAAYGVAGNGERHALWLGPDEWLLLAPEAEGPTITAAFALVDTPHSLVAVGERTVALEIAGPKAQAVLNAGCPLDLHLRHFPVGACTRTLFGKAEIILWRLEATRFYVGTWRSFAAYVWGLMTQARLEHET</sequence>
<reference evidence="1 2" key="1">
    <citation type="submission" date="2018-09" db="EMBL/GenBank/DDBJ databases">
        <authorList>
            <person name="Zhu H."/>
        </authorList>
    </citation>
    <scope>NUCLEOTIDE SEQUENCE [LARGE SCALE GENOMIC DNA]</scope>
    <source>
        <strain evidence="1 2">K1W22B-8</strain>
    </source>
</reference>
<dbReference type="Pfam" id="PF04268">
    <property type="entry name" value="SoxG"/>
    <property type="match status" value="1"/>
</dbReference>
<dbReference type="NCBIfam" id="TIGR01375">
    <property type="entry name" value="soxG"/>
    <property type="match status" value="1"/>
</dbReference>
<dbReference type="Gene3D" id="3.30.70.1520">
    <property type="entry name" value="Heterotetrameric sarcosine oxidase"/>
    <property type="match status" value="1"/>
</dbReference>
<accession>A0A418WG43</accession>
<dbReference type="InterPro" id="IPR007375">
    <property type="entry name" value="SoxG"/>
</dbReference>
<gene>
    <name evidence="1" type="primary">soxG</name>
    <name evidence="1" type="ORF">D3874_19895</name>
</gene>
<dbReference type="EMBL" id="QYUK01000011">
    <property type="protein sequence ID" value="RJF88960.1"/>
    <property type="molecule type" value="Genomic_DNA"/>
</dbReference>
<dbReference type="Gene3D" id="3.30.1360.120">
    <property type="entry name" value="Probable tRNA modification gtpase trme, domain 1"/>
    <property type="match status" value="1"/>
</dbReference>
<dbReference type="InterPro" id="IPR027266">
    <property type="entry name" value="TrmE/GcvT-like"/>
</dbReference>
<dbReference type="AlphaFoldDB" id="A0A418WG43"/>
<dbReference type="Proteomes" id="UP000284605">
    <property type="component" value="Unassembled WGS sequence"/>
</dbReference>
<dbReference type="GO" id="GO:0008115">
    <property type="term" value="F:sarcosine oxidase activity"/>
    <property type="evidence" value="ECO:0007669"/>
    <property type="project" value="InterPro"/>
</dbReference>
<dbReference type="RefSeq" id="WP_119780009.1">
    <property type="nucleotide sequence ID" value="NZ_QYUK01000011.1"/>
</dbReference>
<dbReference type="SUPFAM" id="SSF103025">
    <property type="entry name" value="Folate-binding domain"/>
    <property type="match status" value="1"/>
</dbReference>
<comment type="caution">
    <text evidence="1">The sequence shown here is derived from an EMBL/GenBank/DDBJ whole genome shotgun (WGS) entry which is preliminary data.</text>
</comment>
<keyword evidence="2" id="KW-1185">Reference proteome</keyword>
<proteinExistence type="predicted"/>
<evidence type="ECO:0000313" key="1">
    <source>
        <dbReference type="EMBL" id="RJF88960.1"/>
    </source>
</evidence>
<dbReference type="OrthoDB" id="9814782at2"/>
<protein>
    <submittedName>
        <fullName evidence="1">Sarcosine oxidase subunit gamma family protein</fullName>
    </submittedName>
</protein>
<organism evidence="1 2">
    <name type="scientific">Oleomonas cavernae</name>
    <dbReference type="NCBI Taxonomy" id="2320859"/>
    <lineage>
        <taxon>Bacteria</taxon>
        <taxon>Pseudomonadati</taxon>
        <taxon>Pseudomonadota</taxon>
        <taxon>Alphaproteobacteria</taxon>
        <taxon>Acetobacterales</taxon>
        <taxon>Acetobacteraceae</taxon>
        <taxon>Oleomonas</taxon>
    </lineage>
</organism>
<dbReference type="GO" id="GO:1901053">
    <property type="term" value="P:sarcosine catabolic process"/>
    <property type="evidence" value="ECO:0007669"/>
    <property type="project" value="InterPro"/>
</dbReference>
<evidence type="ECO:0000313" key="2">
    <source>
        <dbReference type="Proteomes" id="UP000284605"/>
    </source>
</evidence>
<name>A0A418WG43_9PROT</name>